<feature type="binding site" evidence="3">
    <location>
        <begin position="10"/>
        <end position="12"/>
    </location>
    <ligand>
        <name>substrate</name>
    </ligand>
</feature>
<sequence>MKRLALLGASGHGKVVADAALAGGWGAVEFFDDAWPQRQSNGPWPVTGDSAALLARLQEFQGVIVSIGDCAVRWAKHQTLQAAGAPLVTVVHPAAVVSPHAVLGAGTVLMAGAVVNIDAVVGQAGIINTGATVDHDCRLGDAVHICPGAHLSGHVQVGHGSWVGVGAAVKQGMILGERVMVGAGAVVVQAVSDGLTVVGNPAVLKGAGKT</sequence>
<gene>
    <name evidence="5" type="ORF">CBY09_01020</name>
</gene>
<feature type="binding site" evidence="3">
    <location>
        <begin position="32"/>
        <end position="33"/>
    </location>
    <ligand>
        <name>substrate</name>
    </ligand>
</feature>
<evidence type="ECO:0000256" key="1">
    <source>
        <dbReference type="ARBA" id="ARBA00007274"/>
    </source>
</evidence>
<dbReference type="Pfam" id="PF17836">
    <property type="entry name" value="PglD_N"/>
    <property type="match status" value="1"/>
</dbReference>
<dbReference type="InterPro" id="IPR011004">
    <property type="entry name" value="Trimer_LpxA-like_sf"/>
</dbReference>
<dbReference type="Proteomes" id="UP000215441">
    <property type="component" value="Unassembled WGS sequence"/>
</dbReference>
<dbReference type="OrthoDB" id="9794407at2"/>
<organism evidence="5 6">
    <name type="scientific">Acidovorax kalamii</name>
    <dbReference type="NCBI Taxonomy" id="2004485"/>
    <lineage>
        <taxon>Bacteria</taxon>
        <taxon>Pseudomonadati</taxon>
        <taxon>Pseudomonadota</taxon>
        <taxon>Betaproteobacteria</taxon>
        <taxon>Burkholderiales</taxon>
        <taxon>Comamonadaceae</taxon>
        <taxon>Acidovorax</taxon>
    </lineage>
</organism>
<feature type="binding site" evidence="3">
    <location>
        <position position="144"/>
    </location>
    <ligand>
        <name>acetyl-CoA</name>
        <dbReference type="ChEBI" id="CHEBI:57288"/>
    </ligand>
</feature>
<evidence type="ECO:0000313" key="6">
    <source>
        <dbReference type="Proteomes" id="UP000215441"/>
    </source>
</evidence>
<dbReference type="PANTHER" id="PTHR43300:SF7">
    <property type="entry name" value="UDP-N-ACETYLBACILLOSAMINE N-ACETYLTRANSFERASE"/>
    <property type="match status" value="1"/>
</dbReference>
<protein>
    <submittedName>
        <fullName evidence="5">Acetyltransferase</fullName>
    </submittedName>
</protein>
<dbReference type="PANTHER" id="PTHR43300">
    <property type="entry name" value="ACETYLTRANSFERASE"/>
    <property type="match status" value="1"/>
</dbReference>
<keyword evidence="5" id="KW-0808">Transferase</keyword>
<dbReference type="AlphaFoldDB" id="A0A235ETK6"/>
<accession>A0A235ETK6</accession>
<proteinExistence type="inferred from homology"/>
<dbReference type="Gene3D" id="3.40.50.20">
    <property type="match status" value="1"/>
</dbReference>
<evidence type="ECO:0000313" key="5">
    <source>
        <dbReference type="EMBL" id="OYD52103.1"/>
    </source>
</evidence>
<dbReference type="InterPro" id="IPR041561">
    <property type="entry name" value="PglD_N"/>
</dbReference>
<dbReference type="CDD" id="cd03360">
    <property type="entry name" value="LbH_AT_putative"/>
    <property type="match status" value="1"/>
</dbReference>
<reference evidence="5 6" key="1">
    <citation type="submission" date="2017-07" db="EMBL/GenBank/DDBJ databases">
        <title>Acidovorax KNDSW TSA 6 genome sequence and assembly.</title>
        <authorList>
            <person name="Mayilraj S."/>
        </authorList>
    </citation>
    <scope>NUCLEOTIDE SEQUENCE [LARGE SCALE GENOMIC DNA]</scope>
    <source>
        <strain evidence="5 6">KNDSW-TSA6</strain>
    </source>
</reference>
<dbReference type="Gene3D" id="2.160.10.10">
    <property type="entry name" value="Hexapeptide repeat proteins"/>
    <property type="match status" value="1"/>
</dbReference>
<evidence type="ECO:0000256" key="3">
    <source>
        <dbReference type="PIRSR" id="PIRSR620019-2"/>
    </source>
</evidence>
<dbReference type="SUPFAM" id="SSF51161">
    <property type="entry name" value="Trimeric LpxA-like enzymes"/>
    <property type="match status" value="1"/>
</dbReference>
<comment type="similarity">
    <text evidence="1">Belongs to the transferase hexapeptide repeat family.</text>
</comment>
<feature type="active site" description="Proton acceptor" evidence="2">
    <location>
        <position position="135"/>
    </location>
</feature>
<dbReference type="NCBIfam" id="TIGR03570">
    <property type="entry name" value="NeuD_NnaD"/>
    <property type="match status" value="1"/>
</dbReference>
<comment type="caution">
    <text evidence="5">The sequence shown here is derived from an EMBL/GenBank/DDBJ whole genome shotgun (WGS) entry which is preliminary data.</text>
</comment>
<evidence type="ECO:0000256" key="2">
    <source>
        <dbReference type="PIRSR" id="PIRSR620019-1"/>
    </source>
</evidence>
<keyword evidence="6" id="KW-1185">Reference proteome</keyword>
<dbReference type="InterPro" id="IPR020019">
    <property type="entry name" value="AcTrfase_PglD-like"/>
</dbReference>
<dbReference type="RefSeq" id="WP_094285504.1">
    <property type="nucleotide sequence ID" value="NZ_NOIG01000001.1"/>
</dbReference>
<dbReference type="InterPro" id="IPR050179">
    <property type="entry name" value="Trans_hexapeptide_repeat"/>
</dbReference>
<evidence type="ECO:0000259" key="4">
    <source>
        <dbReference type="Pfam" id="PF17836"/>
    </source>
</evidence>
<feature type="domain" description="PglD N-terminal" evidence="4">
    <location>
        <begin position="3"/>
        <end position="78"/>
    </location>
</feature>
<name>A0A235ETK6_9BURK</name>
<dbReference type="GO" id="GO:0016740">
    <property type="term" value="F:transferase activity"/>
    <property type="evidence" value="ECO:0007669"/>
    <property type="project" value="UniProtKB-KW"/>
</dbReference>
<feature type="binding site" evidence="3">
    <location>
        <position position="68"/>
    </location>
    <ligand>
        <name>substrate</name>
    </ligand>
</feature>
<feature type="site" description="Increases basicity of active site His" evidence="2">
    <location>
        <position position="136"/>
    </location>
</feature>
<dbReference type="EMBL" id="NOIG01000001">
    <property type="protein sequence ID" value="OYD52103.1"/>
    <property type="molecule type" value="Genomic_DNA"/>
</dbReference>